<dbReference type="OrthoDB" id="4790496at2"/>
<reference evidence="3" key="1">
    <citation type="submission" date="2017-09" db="EMBL/GenBank/DDBJ databases">
        <title>Brachybacterium sp. VM2412.</title>
        <authorList>
            <person name="Tak E.J."/>
            <person name="Bae J.-W."/>
        </authorList>
    </citation>
    <scope>NUCLEOTIDE SEQUENCE [LARGE SCALE GENOMIC DNA]</scope>
    <source>
        <strain evidence="3">VM2412</strain>
    </source>
</reference>
<protein>
    <recommendedName>
        <fullName evidence="4">WXG100 family type VII secretion target</fullName>
    </recommendedName>
</protein>
<dbReference type="KEGG" id="brz:CFK38_05015"/>
<dbReference type="AlphaFoldDB" id="A0A291GKB3"/>
<feature type="region of interest" description="Disordered" evidence="1">
    <location>
        <begin position="75"/>
        <end position="102"/>
    </location>
</feature>
<evidence type="ECO:0000313" key="2">
    <source>
        <dbReference type="EMBL" id="ATG50963.1"/>
    </source>
</evidence>
<dbReference type="EMBL" id="CP023563">
    <property type="protein sequence ID" value="ATG50963.1"/>
    <property type="molecule type" value="Genomic_DNA"/>
</dbReference>
<name>A0A291GKB3_9MICO</name>
<dbReference type="Gene3D" id="1.10.287.1060">
    <property type="entry name" value="ESAT-6-like"/>
    <property type="match status" value="1"/>
</dbReference>
<feature type="compositionally biased region" description="Gly residues" evidence="1">
    <location>
        <begin position="88"/>
        <end position="102"/>
    </location>
</feature>
<gene>
    <name evidence="2" type="ORF">CFK38_05015</name>
</gene>
<dbReference type="RefSeq" id="WP_096802101.1">
    <property type="nucleotide sequence ID" value="NZ_CP023563.1"/>
</dbReference>
<proteinExistence type="predicted"/>
<organism evidence="2 3">
    <name type="scientific">Brachybacterium vulturis</name>
    <dbReference type="NCBI Taxonomy" id="2017484"/>
    <lineage>
        <taxon>Bacteria</taxon>
        <taxon>Bacillati</taxon>
        <taxon>Actinomycetota</taxon>
        <taxon>Actinomycetes</taxon>
        <taxon>Micrococcales</taxon>
        <taxon>Dermabacteraceae</taxon>
        <taxon>Brachybacterium</taxon>
    </lineage>
</organism>
<dbReference type="Proteomes" id="UP000218165">
    <property type="component" value="Chromosome"/>
</dbReference>
<keyword evidence="3" id="KW-1185">Reference proteome</keyword>
<evidence type="ECO:0000256" key="1">
    <source>
        <dbReference type="SAM" id="MobiDB-lite"/>
    </source>
</evidence>
<sequence length="322" mass="31359">MSDFFGADTAALRDHAERVRAGSGRLADLRSQLAAQVSSVEWAGPDADAFRDDFTGRIAGLFTRATAELEARSGDLVQQAEEQDEASGSGGSVGGSGSAGGGGDRSFGDALSDFLANPLTGALGAGGAVVSAGGALWKGFKQWRNLRNLSTAIDTAGDAARSAQAFIRGGMIDDAAGFLGKLGTAGRFLGAAGGVLAIGTGIHDMIDPPHDGWRGVGDRVAGGLSVIGGAGGLAVALGAGAMLGPVGLGVVAAAGIGAGLWAAGNAIYDNWDSITGFFGDVGGAVGDFVGDAGDVVGEAADAVGDAIGDAAGAVGDFVGGIF</sequence>
<accession>A0A291GKB3</accession>
<evidence type="ECO:0008006" key="4">
    <source>
        <dbReference type="Google" id="ProtNLM"/>
    </source>
</evidence>
<evidence type="ECO:0000313" key="3">
    <source>
        <dbReference type="Proteomes" id="UP000218165"/>
    </source>
</evidence>